<reference evidence="2 3" key="1">
    <citation type="journal article" date="2016" name="Genome Announc.">
        <title>Complete Genome Sequence of Methylobacterium populi P-1M, Isolated from Pink-Pigmented Household Biofilm.</title>
        <authorList>
            <person name="Morohoshi T."/>
            <person name="Ikeda T."/>
        </authorList>
    </citation>
    <scope>NUCLEOTIDE SEQUENCE [LARGE SCALE GENOMIC DNA]</scope>
    <source>
        <strain evidence="2 3">P-1M</strain>
    </source>
</reference>
<dbReference type="OrthoDB" id="9798669at2"/>
<dbReference type="InterPro" id="IPR008030">
    <property type="entry name" value="NmrA-like"/>
</dbReference>
<dbReference type="InterPro" id="IPR051604">
    <property type="entry name" value="Ergot_Alk_Oxidoreductase"/>
</dbReference>
<dbReference type="RefSeq" id="WP_096486287.1">
    <property type="nucleotide sequence ID" value="NZ_AP014809.1"/>
</dbReference>
<dbReference type="PANTHER" id="PTHR43162">
    <property type="match status" value="1"/>
</dbReference>
<evidence type="ECO:0000259" key="1">
    <source>
        <dbReference type="Pfam" id="PF05368"/>
    </source>
</evidence>
<dbReference type="Proteomes" id="UP000218288">
    <property type="component" value="Chromosome"/>
</dbReference>
<dbReference type="Gene3D" id="3.40.50.720">
    <property type="entry name" value="NAD(P)-binding Rossmann-like Domain"/>
    <property type="match status" value="1"/>
</dbReference>
<dbReference type="EMBL" id="AP014809">
    <property type="protein sequence ID" value="BAU92319.1"/>
    <property type="molecule type" value="Genomic_DNA"/>
</dbReference>
<dbReference type="Gene3D" id="3.90.25.10">
    <property type="entry name" value="UDP-galactose 4-epimerase, domain 1"/>
    <property type="match status" value="1"/>
</dbReference>
<dbReference type="PANTHER" id="PTHR43162:SF1">
    <property type="entry name" value="PRESTALK A DIFFERENTIATION PROTEIN A"/>
    <property type="match status" value="1"/>
</dbReference>
<dbReference type="SUPFAM" id="SSF51735">
    <property type="entry name" value="NAD(P)-binding Rossmann-fold domains"/>
    <property type="match status" value="1"/>
</dbReference>
<evidence type="ECO:0000313" key="3">
    <source>
        <dbReference type="Proteomes" id="UP000218288"/>
    </source>
</evidence>
<name>A0A160PGB9_9HYPH</name>
<dbReference type="AlphaFoldDB" id="A0A160PGB9"/>
<gene>
    <name evidence="2" type="ORF">MPPM_3714</name>
</gene>
<accession>A0A160PGB9</accession>
<dbReference type="Pfam" id="PF05368">
    <property type="entry name" value="NmrA"/>
    <property type="match status" value="1"/>
</dbReference>
<proteinExistence type="predicted"/>
<dbReference type="InterPro" id="IPR036291">
    <property type="entry name" value="NAD(P)-bd_dom_sf"/>
</dbReference>
<sequence>MTILVTGATGRIGSSVVDHLAGAGASVRALTRSPDTARFPAGVEAVRGDLTDIDALRAALVGIDTLFLLVANVPDELTQAITALNLARDAGVRGIVYLSVYRGEAYVDAPHFTGKHAVERMIAALDLPATVLRPAYFMQNDLAQKDPLLGAGLYGSPIGGRGISMVDARDIAEAAARELLRRDRSPAPLPAETYELVGPDALTGPMIAAVWAEVLGRDVRYGGDDLDGLEGRLRAFAPAWLAYDLRVMMRRYQEDGASASAAEVARFAALLGRSPRRYRDFAAEAAQSWRGA</sequence>
<protein>
    <submittedName>
        <fullName evidence="2">NmrA family protein</fullName>
    </submittedName>
</protein>
<evidence type="ECO:0000313" key="2">
    <source>
        <dbReference type="EMBL" id="BAU92319.1"/>
    </source>
</evidence>
<dbReference type="CDD" id="cd05251">
    <property type="entry name" value="NmrA_like_SDR_a"/>
    <property type="match status" value="1"/>
</dbReference>
<feature type="domain" description="NmrA-like" evidence="1">
    <location>
        <begin position="2"/>
        <end position="221"/>
    </location>
</feature>
<organism evidence="2 3">
    <name type="scientific">Methylorubrum populi</name>
    <dbReference type="NCBI Taxonomy" id="223967"/>
    <lineage>
        <taxon>Bacteria</taxon>
        <taxon>Pseudomonadati</taxon>
        <taxon>Pseudomonadota</taxon>
        <taxon>Alphaproteobacteria</taxon>
        <taxon>Hyphomicrobiales</taxon>
        <taxon>Methylobacteriaceae</taxon>
        <taxon>Methylorubrum</taxon>
    </lineage>
</organism>